<keyword evidence="1" id="KW-0472">Membrane</keyword>
<name>A0A4R6C339_9STAP</name>
<dbReference type="AlphaFoldDB" id="A0A4R6C339"/>
<evidence type="ECO:0000313" key="2">
    <source>
        <dbReference type="EMBL" id="TDM15396.1"/>
    </source>
</evidence>
<feature type="transmembrane region" description="Helical" evidence="1">
    <location>
        <begin position="43"/>
        <end position="63"/>
    </location>
</feature>
<comment type="caution">
    <text evidence="2">The sequence shown here is derived from an EMBL/GenBank/DDBJ whole genome shotgun (WGS) entry which is preliminary data.</text>
</comment>
<accession>A0A4R6C339</accession>
<dbReference type="EMBL" id="SCWF01000001">
    <property type="protein sequence ID" value="TDM15396.1"/>
    <property type="molecule type" value="Genomic_DNA"/>
</dbReference>
<evidence type="ECO:0000256" key="1">
    <source>
        <dbReference type="SAM" id="Phobius"/>
    </source>
</evidence>
<keyword evidence="1" id="KW-1133">Transmembrane helix</keyword>
<feature type="transmembrane region" description="Helical" evidence="1">
    <location>
        <begin position="12"/>
        <end position="31"/>
    </location>
</feature>
<keyword evidence="1" id="KW-0812">Transmembrane</keyword>
<evidence type="ECO:0000313" key="3">
    <source>
        <dbReference type="Proteomes" id="UP000294843"/>
    </source>
</evidence>
<sequence>MRKVRNNERNMTGVVLAIIYCFISFFLITRTSPGEAVHFEPSWLPAIIPLGAFIIVLVFDRIIRFDFFKK</sequence>
<keyword evidence="3" id="KW-1185">Reference proteome</keyword>
<reference evidence="2 3" key="1">
    <citation type="submission" date="2019-01" db="EMBL/GenBank/DDBJ databases">
        <title>Draft genome sequences of the type strains of six Macrococcus species.</title>
        <authorList>
            <person name="Mazhar S."/>
            <person name="Altermann E."/>
            <person name="Hill C."/>
            <person name="Mcauliffe O."/>
        </authorList>
    </citation>
    <scope>NUCLEOTIDE SEQUENCE [LARGE SCALE GENOMIC DNA]</scope>
    <source>
        <strain evidence="2 3">ATCC 51825</strain>
    </source>
</reference>
<proteinExistence type="predicted"/>
<dbReference type="Proteomes" id="UP000294843">
    <property type="component" value="Unassembled WGS sequence"/>
</dbReference>
<protein>
    <submittedName>
        <fullName evidence="2">Uncharacterized protein</fullName>
    </submittedName>
</protein>
<dbReference type="RefSeq" id="WP_133450605.1">
    <property type="nucleotide sequence ID" value="NZ_SCWF01000001.1"/>
</dbReference>
<dbReference type="OrthoDB" id="2634508at2"/>
<gene>
    <name evidence="2" type="ORF">ERX55_00370</name>
</gene>
<organism evidence="2 3">
    <name type="scientific">Macrococcus bovicus</name>
    <dbReference type="NCBI Taxonomy" id="69968"/>
    <lineage>
        <taxon>Bacteria</taxon>
        <taxon>Bacillati</taxon>
        <taxon>Bacillota</taxon>
        <taxon>Bacilli</taxon>
        <taxon>Bacillales</taxon>
        <taxon>Staphylococcaceae</taxon>
        <taxon>Macrococcus</taxon>
    </lineage>
</organism>